<dbReference type="EMBL" id="RCHT01000001">
    <property type="protein sequence ID" value="RLL14588.1"/>
    <property type="molecule type" value="Genomic_DNA"/>
</dbReference>
<evidence type="ECO:0000256" key="6">
    <source>
        <dbReference type="ARBA" id="ARBA00022695"/>
    </source>
</evidence>
<organism evidence="13 14">
    <name type="scientific">Anaerotruncus massiliensis</name>
    <name type="common">ex Liu et al. 2021</name>
    <dbReference type="NCBI Taxonomy" id="2321404"/>
    <lineage>
        <taxon>Bacteria</taxon>
        <taxon>Bacillati</taxon>
        <taxon>Bacillota</taxon>
        <taxon>Clostridia</taxon>
        <taxon>Eubacteriales</taxon>
        <taxon>Oscillospiraceae</taxon>
        <taxon>Anaerotruncus</taxon>
    </lineage>
</organism>
<dbReference type="InterPro" id="IPR004805">
    <property type="entry name" value="DnaE2/DnaE/PolC"/>
</dbReference>
<dbReference type="SMART" id="SM00481">
    <property type="entry name" value="POLIIIAc"/>
    <property type="match status" value="1"/>
</dbReference>
<dbReference type="InterPro" id="IPR040982">
    <property type="entry name" value="DNA_pol3_finger"/>
</dbReference>
<reference evidence="13 14" key="1">
    <citation type="submission" date="2018-10" db="EMBL/GenBank/DDBJ databases">
        <title>Anaerotruncus faecis sp. nov., isolated from human feces.</title>
        <authorList>
            <person name="Wang Y.-J."/>
        </authorList>
    </citation>
    <scope>NUCLEOTIDE SEQUENCE [LARGE SCALE GENOMIC DNA]</scope>
    <source>
        <strain evidence="13 14">22A2-44</strain>
    </source>
</reference>
<evidence type="ECO:0000256" key="5">
    <source>
        <dbReference type="ARBA" id="ARBA00022679"/>
    </source>
</evidence>
<dbReference type="GO" id="GO:0003887">
    <property type="term" value="F:DNA-directed DNA polymerase activity"/>
    <property type="evidence" value="ECO:0007669"/>
    <property type="project" value="UniProtKB-KW"/>
</dbReference>
<comment type="function">
    <text evidence="9">DNA polymerase III is a complex, multichain enzyme responsible for most of the replicative synthesis in bacteria. This DNA polymerase also exhibits 3' to 5' exonuclease activity. The alpha chain is the DNA polymerase.</text>
</comment>
<feature type="region of interest" description="Disordered" evidence="11">
    <location>
        <begin position="1057"/>
        <end position="1096"/>
    </location>
</feature>
<dbReference type="EC" id="2.7.7.7" evidence="3"/>
<dbReference type="Pfam" id="PF07733">
    <property type="entry name" value="DNA_pol3_alpha"/>
    <property type="match status" value="1"/>
</dbReference>
<evidence type="ECO:0000256" key="3">
    <source>
        <dbReference type="ARBA" id="ARBA00012417"/>
    </source>
</evidence>
<sequence>MADFAHLHVHTEYSLLDGACRIERLVERVKELGQSAVAITDHGVMFGAIDFYKAAKKAGVKPIIGCEVYVAPRTRFDKQHKIDSSPYHLVLLCKDNTGYQNLIRMVSSGFVEGFYSKPRVDHELLEQYHEGLVCLSACLAGEIPRMLAQGDYDRARETALWYQGVFGEGNYFIEIQNHGIRLQEQILPDLLRLSKETGIGLVATNDAHYIEKADFKMQSVLICIQTNTTVDEPGDLEFETEEFYIKSRDEMAELFQNYPGALDNTLKIADMCNVEFEFGKTKLPLFVAPGGEDNISYFKRLCYEGLRRHYGEQPDPAVAERLEYELDVIIKMGYVDYYLIVFDFINYAKSVGIPVGPGRGSGAGSLAAYCIGITGIDPIRYNLLFERFLNPERVSMPDFDIDFCYERRQEVIDYVVRKYGADHVAQIITFGTMAARAAIRDVGRVLGVPYQQVDAIAKLVPNELKMTLDRALSVSADLKQLRGSDPKVAELLDMARKIEGMPRHASTHAAGVVITRDPVDSYVPLYKAEETMPVTQFTMTTLEELGLLKMDFLGLRTLTVISYAEKEAAKRAPGFKVDGIPLDDPDTFAMLTKGQCVGVFQFESAGMRNVIAQLGPESIEDLIAVISLYRPGPMESIPTYIRNRHNPELVTYKHPLLKPILDVTYGCIVYQEQVMQICRALGGYSYGRADLVRRAMSKKKHDVMEKEREVFVEGAQANGVPRQTANEIFDEMSSFASYAFNKSHAAAYAFVSYQTAYLKCHYPREFMAALLTSVLDNTDKVIEYIGECGRMGIKVLPPDVNISGEGFTVSGDAIRFGLLAVKNIGRGCIRELIAEREENGPFLDFSDFCERMYGKETNKRAVESLIKSGALDCACKNRHSMLEGLEAILDDIDAAAKRNISGQINLFDNPDVGIKSAHQLPHVEEYEPSELLAMEKETTGLYISGHPMARFAEMIEQEHCTLIADISNAEERGSHIADGASVRVAAIVSSKRLKSTRGGEMMAFVMLEDTSGSIEMLVFPKVLTQYSHKLAEGSVVIVRGRVSMREEEDAKLICEAAASPGEPLPEGSPAGAGRYSGAPRRERAPQAPARPAAPRSKNAGAYLRIDSASAPVYDRVKNLLSIFSPENGGTGRDAVYFYFKDTGKYNVAAHALWVDYNPVLERELKKLLGVENVVYKQ</sequence>
<comment type="similarity">
    <text evidence="2">Belongs to the DNA polymerase type-C family. DnaE subfamily.</text>
</comment>
<dbReference type="AlphaFoldDB" id="A0A498CPZ7"/>
<evidence type="ECO:0000256" key="4">
    <source>
        <dbReference type="ARBA" id="ARBA00019114"/>
    </source>
</evidence>
<evidence type="ECO:0000256" key="1">
    <source>
        <dbReference type="ARBA" id="ARBA00004496"/>
    </source>
</evidence>
<proteinExistence type="inferred from homology"/>
<gene>
    <name evidence="13" type="ORF">D4A47_00985</name>
</gene>
<evidence type="ECO:0000256" key="8">
    <source>
        <dbReference type="ARBA" id="ARBA00022932"/>
    </source>
</evidence>
<dbReference type="InterPro" id="IPR004013">
    <property type="entry name" value="PHP_dom"/>
</dbReference>
<name>A0A498CPZ7_9FIRM</name>
<dbReference type="NCBIfam" id="TIGR00594">
    <property type="entry name" value="polc"/>
    <property type="match status" value="1"/>
</dbReference>
<dbReference type="GO" id="GO:0006260">
    <property type="term" value="P:DNA replication"/>
    <property type="evidence" value="ECO:0007669"/>
    <property type="project" value="UniProtKB-KW"/>
</dbReference>
<dbReference type="PANTHER" id="PTHR32294:SF0">
    <property type="entry name" value="DNA POLYMERASE III SUBUNIT ALPHA"/>
    <property type="match status" value="1"/>
</dbReference>
<evidence type="ECO:0000313" key="14">
    <source>
        <dbReference type="Proteomes" id="UP000276301"/>
    </source>
</evidence>
<dbReference type="PANTHER" id="PTHR32294">
    <property type="entry name" value="DNA POLYMERASE III SUBUNIT ALPHA"/>
    <property type="match status" value="1"/>
</dbReference>
<dbReference type="SUPFAM" id="SSF89550">
    <property type="entry name" value="PHP domain-like"/>
    <property type="match status" value="1"/>
</dbReference>
<dbReference type="InterPro" id="IPR003141">
    <property type="entry name" value="Pol/His_phosphatase_N"/>
</dbReference>
<dbReference type="CDD" id="cd04485">
    <property type="entry name" value="DnaE_OBF"/>
    <property type="match status" value="1"/>
</dbReference>
<dbReference type="InterPro" id="IPR004365">
    <property type="entry name" value="NA-bd_OB_tRNA"/>
</dbReference>
<evidence type="ECO:0000256" key="11">
    <source>
        <dbReference type="SAM" id="MobiDB-lite"/>
    </source>
</evidence>
<keyword evidence="7" id="KW-0235">DNA replication</keyword>
<dbReference type="GO" id="GO:0008408">
    <property type="term" value="F:3'-5' exonuclease activity"/>
    <property type="evidence" value="ECO:0007669"/>
    <property type="project" value="InterPro"/>
</dbReference>
<dbReference type="NCBIfam" id="NF004226">
    <property type="entry name" value="PRK05673.1"/>
    <property type="match status" value="1"/>
</dbReference>
<dbReference type="NCBIfam" id="NF005298">
    <property type="entry name" value="PRK06826.1"/>
    <property type="match status" value="1"/>
</dbReference>
<feature type="domain" description="Polymerase/histidinol phosphatase N-terminal" evidence="12">
    <location>
        <begin position="5"/>
        <end position="72"/>
    </location>
</feature>
<keyword evidence="6 13" id="KW-0548">Nucleotidyltransferase</keyword>
<dbReference type="Pfam" id="PF02811">
    <property type="entry name" value="PHP"/>
    <property type="match status" value="1"/>
</dbReference>
<dbReference type="InterPro" id="IPR011708">
    <property type="entry name" value="DNA_pol3_alpha_NTPase_dom"/>
</dbReference>
<evidence type="ECO:0000256" key="2">
    <source>
        <dbReference type="ARBA" id="ARBA00009496"/>
    </source>
</evidence>
<dbReference type="Gene3D" id="3.20.20.140">
    <property type="entry name" value="Metal-dependent hydrolases"/>
    <property type="match status" value="1"/>
</dbReference>
<evidence type="ECO:0000259" key="12">
    <source>
        <dbReference type="SMART" id="SM00481"/>
    </source>
</evidence>
<keyword evidence="8" id="KW-0239">DNA-directed DNA polymerase</keyword>
<dbReference type="CDD" id="cd12113">
    <property type="entry name" value="PHP_PolIIIA_DnaE3"/>
    <property type="match status" value="1"/>
</dbReference>
<dbReference type="Pfam" id="PF14579">
    <property type="entry name" value="HHH_6"/>
    <property type="match status" value="1"/>
</dbReference>
<protein>
    <recommendedName>
        <fullName evidence="4">DNA polymerase III subunit alpha</fullName>
        <ecNumber evidence="3">2.7.7.7</ecNumber>
    </recommendedName>
</protein>
<accession>A0A498CPZ7</accession>
<evidence type="ECO:0000313" key="13">
    <source>
        <dbReference type="EMBL" id="RLL14588.1"/>
    </source>
</evidence>
<dbReference type="Pfam" id="PF01336">
    <property type="entry name" value="tRNA_anti-codon"/>
    <property type="match status" value="1"/>
</dbReference>
<evidence type="ECO:0000256" key="7">
    <source>
        <dbReference type="ARBA" id="ARBA00022705"/>
    </source>
</evidence>
<dbReference type="Pfam" id="PF17657">
    <property type="entry name" value="DNA_pol3_finger"/>
    <property type="match status" value="1"/>
</dbReference>
<evidence type="ECO:0000256" key="9">
    <source>
        <dbReference type="ARBA" id="ARBA00025611"/>
    </source>
</evidence>
<dbReference type="Proteomes" id="UP000276301">
    <property type="component" value="Unassembled WGS sequence"/>
</dbReference>
<feature type="compositionally biased region" description="Low complexity" evidence="11">
    <location>
        <begin position="1085"/>
        <end position="1095"/>
    </location>
</feature>
<dbReference type="InterPro" id="IPR029460">
    <property type="entry name" value="DNAPol_HHH"/>
</dbReference>
<dbReference type="Gene3D" id="1.10.150.870">
    <property type="match status" value="1"/>
</dbReference>
<keyword evidence="5 13" id="KW-0808">Transferase</keyword>
<dbReference type="GO" id="GO:0005737">
    <property type="term" value="C:cytoplasm"/>
    <property type="evidence" value="ECO:0007669"/>
    <property type="project" value="UniProtKB-SubCell"/>
</dbReference>
<evidence type="ECO:0000256" key="10">
    <source>
        <dbReference type="ARBA" id="ARBA00049244"/>
    </source>
</evidence>
<comment type="caution">
    <text evidence="13">The sequence shown here is derived from an EMBL/GenBank/DDBJ whole genome shotgun (WGS) entry which is preliminary data.</text>
</comment>
<comment type="subcellular location">
    <subcellularLocation>
        <location evidence="1">Cytoplasm</location>
    </subcellularLocation>
</comment>
<dbReference type="InterPro" id="IPR016195">
    <property type="entry name" value="Pol/histidinol_Pase-like"/>
</dbReference>
<dbReference type="GO" id="GO:0003676">
    <property type="term" value="F:nucleic acid binding"/>
    <property type="evidence" value="ECO:0007669"/>
    <property type="project" value="InterPro"/>
</dbReference>
<dbReference type="Gene3D" id="2.40.50.140">
    <property type="entry name" value="Nucleic acid-binding proteins"/>
    <property type="match status" value="1"/>
</dbReference>
<dbReference type="InterPro" id="IPR041931">
    <property type="entry name" value="DNA_pol3_alpha_thumb_dom"/>
</dbReference>
<dbReference type="RefSeq" id="WP_121585670.1">
    <property type="nucleotide sequence ID" value="NZ_RCHT01000001.1"/>
</dbReference>
<dbReference type="InterPro" id="IPR012340">
    <property type="entry name" value="NA-bd_OB-fold"/>
</dbReference>
<dbReference type="Gene3D" id="1.10.10.1600">
    <property type="entry name" value="Bacterial DNA polymerase III alpha subunit, thumb domain"/>
    <property type="match status" value="1"/>
</dbReference>
<comment type="catalytic activity">
    <reaction evidence="10">
        <text>DNA(n) + a 2'-deoxyribonucleoside 5'-triphosphate = DNA(n+1) + diphosphate</text>
        <dbReference type="Rhea" id="RHEA:22508"/>
        <dbReference type="Rhea" id="RHEA-COMP:17339"/>
        <dbReference type="Rhea" id="RHEA-COMP:17340"/>
        <dbReference type="ChEBI" id="CHEBI:33019"/>
        <dbReference type="ChEBI" id="CHEBI:61560"/>
        <dbReference type="ChEBI" id="CHEBI:173112"/>
        <dbReference type="EC" id="2.7.7.7"/>
    </reaction>
</comment>
<keyword evidence="14" id="KW-1185">Reference proteome</keyword>